<evidence type="ECO:0000313" key="4">
    <source>
        <dbReference type="EMBL" id="EFN54538.1"/>
    </source>
</evidence>
<gene>
    <name evidence="4" type="ORF">CHLNCDRAFT_135305</name>
</gene>
<name>E1ZHY0_CHLVA</name>
<protein>
    <recommendedName>
        <fullName evidence="3">Fungal lipase-type domain-containing protein</fullName>
    </recommendedName>
</protein>
<dbReference type="InterPro" id="IPR002921">
    <property type="entry name" value="Fungal_lipase-type"/>
</dbReference>
<dbReference type="Gene3D" id="3.40.50.1820">
    <property type="entry name" value="alpha/beta hydrolase"/>
    <property type="match status" value="1"/>
</dbReference>
<dbReference type="OrthoDB" id="438440at2759"/>
<feature type="domain" description="Fungal lipase-type" evidence="3">
    <location>
        <begin position="102"/>
        <end position="251"/>
    </location>
</feature>
<dbReference type="KEGG" id="cvr:CHLNCDRAFT_135305"/>
<sequence>MSSLRELGEWTRPSQAAAAAVPEAFPLAAGVLGPGVQDVAAAVALAEGIYRADDHGEQLAEEAIQRLLRHLPAAPRVTSVQWSPAQQEQRYVVADAGDALVVAFLGTKRPADHLVNLRLRHAPVFQPAAGKGTSSAAADAGSGGVGAPAAHSGYLRRAAGIPVEQLYRLARVQGKRLVLAGHSLGGAVATLCTVRLLDALPEALHHTVSCIGFAVPPVGNAQLAAVAQECGWGRRITNYTLPEDFVPGLMGLFGRQGEGVADAADTAASSGALAPAAPNSGQNHERGQQPRRRGPLRRPDLLFGFMVAAVVTLTSVVLGGAGVRLLAAIATLPSHLLPQHMHVGRQISLPAGAVPRSAPPHPHAHDPLVPSHATGRLAAHRMITYRLRIAALYIAAA</sequence>
<proteinExistence type="predicted"/>
<dbReference type="InParanoid" id="E1ZHY0"/>
<dbReference type="InterPro" id="IPR029058">
    <property type="entry name" value="AB_hydrolase_fold"/>
</dbReference>
<dbReference type="GeneID" id="17354101"/>
<dbReference type="GO" id="GO:0006629">
    <property type="term" value="P:lipid metabolic process"/>
    <property type="evidence" value="ECO:0007669"/>
    <property type="project" value="InterPro"/>
</dbReference>
<accession>E1ZHY0</accession>
<dbReference type="eggNOG" id="ENOG502QQK6">
    <property type="taxonomic scope" value="Eukaryota"/>
</dbReference>
<feature type="transmembrane region" description="Helical" evidence="2">
    <location>
        <begin position="301"/>
        <end position="327"/>
    </location>
</feature>
<dbReference type="EMBL" id="GL433847">
    <property type="protein sequence ID" value="EFN54538.1"/>
    <property type="molecule type" value="Genomic_DNA"/>
</dbReference>
<reference evidence="4 5" key="1">
    <citation type="journal article" date="2010" name="Plant Cell">
        <title>The Chlorella variabilis NC64A genome reveals adaptation to photosymbiosis, coevolution with viruses, and cryptic sex.</title>
        <authorList>
            <person name="Blanc G."/>
            <person name="Duncan G."/>
            <person name="Agarkova I."/>
            <person name="Borodovsky M."/>
            <person name="Gurnon J."/>
            <person name="Kuo A."/>
            <person name="Lindquist E."/>
            <person name="Lucas S."/>
            <person name="Pangilinan J."/>
            <person name="Polle J."/>
            <person name="Salamov A."/>
            <person name="Terry A."/>
            <person name="Yamada T."/>
            <person name="Dunigan D.D."/>
            <person name="Grigoriev I.V."/>
            <person name="Claverie J.M."/>
            <person name="Van Etten J.L."/>
        </authorList>
    </citation>
    <scope>NUCLEOTIDE SEQUENCE [LARGE SCALE GENOMIC DNA]</scope>
    <source>
        <strain evidence="4 5">NC64A</strain>
    </source>
</reference>
<evidence type="ECO:0000313" key="5">
    <source>
        <dbReference type="Proteomes" id="UP000008141"/>
    </source>
</evidence>
<dbReference type="Pfam" id="PF01764">
    <property type="entry name" value="Lipase_3"/>
    <property type="match status" value="1"/>
</dbReference>
<dbReference type="AlphaFoldDB" id="E1ZHY0"/>
<keyword evidence="2" id="KW-0472">Membrane</keyword>
<keyword evidence="2" id="KW-1133">Transmembrane helix</keyword>
<dbReference type="PANTHER" id="PTHR47523:SF1">
    <property type="entry name" value="F21O3.11 PROTEIN"/>
    <property type="match status" value="1"/>
</dbReference>
<organism evidence="5">
    <name type="scientific">Chlorella variabilis</name>
    <name type="common">Green alga</name>
    <dbReference type="NCBI Taxonomy" id="554065"/>
    <lineage>
        <taxon>Eukaryota</taxon>
        <taxon>Viridiplantae</taxon>
        <taxon>Chlorophyta</taxon>
        <taxon>core chlorophytes</taxon>
        <taxon>Trebouxiophyceae</taxon>
        <taxon>Chlorellales</taxon>
        <taxon>Chlorellaceae</taxon>
        <taxon>Chlorella clade</taxon>
        <taxon>Chlorella</taxon>
    </lineage>
</organism>
<dbReference type="SUPFAM" id="SSF53474">
    <property type="entry name" value="alpha/beta-Hydrolases"/>
    <property type="match status" value="1"/>
</dbReference>
<evidence type="ECO:0000259" key="3">
    <source>
        <dbReference type="Pfam" id="PF01764"/>
    </source>
</evidence>
<evidence type="ECO:0000256" key="1">
    <source>
        <dbReference type="SAM" id="MobiDB-lite"/>
    </source>
</evidence>
<keyword evidence="2" id="KW-0812">Transmembrane</keyword>
<dbReference type="RefSeq" id="XP_005846640.1">
    <property type="nucleotide sequence ID" value="XM_005846578.1"/>
</dbReference>
<evidence type="ECO:0000256" key="2">
    <source>
        <dbReference type="SAM" id="Phobius"/>
    </source>
</evidence>
<dbReference type="PANTHER" id="PTHR47523">
    <property type="entry name" value="F21O3.11 PROTEIN"/>
    <property type="match status" value="1"/>
</dbReference>
<feature type="region of interest" description="Disordered" evidence="1">
    <location>
        <begin position="264"/>
        <end position="295"/>
    </location>
</feature>
<feature type="compositionally biased region" description="Low complexity" evidence="1">
    <location>
        <begin position="264"/>
        <end position="278"/>
    </location>
</feature>
<dbReference type="Proteomes" id="UP000008141">
    <property type="component" value="Unassembled WGS sequence"/>
</dbReference>
<keyword evidence="5" id="KW-1185">Reference proteome</keyword>